<name>A0A1Y0CGE8_9MYCO</name>
<keyword evidence="2" id="KW-1133">Transmembrane helix</keyword>
<proteinExistence type="predicted"/>
<keyword evidence="2" id="KW-0812">Transmembrane</keyword>
<reference evidence="3 4" key="1">
    <citation type="submission" date="2017-04" db="EMBL/GenBank/DDBJ databases">
        <title>Whole Genome Sequence of 1,4-Dioxane Degrading Bacterium Mycobacterium dioxanotrophicus PH-06.</title>
        <authorList>
            <person name="He Y."/>
        </authorList>
    </citation>
    <scope>NUCLEOTIDE SEQUENCE [LARGE SCALE GENOMIC DNA]</scope>
    <source>
        <strain evidence="3 4">PH-06</strain>
        <plasmid evidence="3 4">unnamed2</plasmid>
    </source>
</reference>
<organism evidence="3 4">
    <name type="scientific">Mycobacterium dioxanotrophicus</name>
    <dbReference type="NCBI Taxonomy" id="482462"/>
    <lineage>
        <taxon>Bacteria</taxon>
        <taxon>Bacillati</taxon>
        <taxon>Actinomycetota</taxon>
        <taxon>Actinomycetes</taxon>
        <taxon>Mycobacteriales</taxon>
        <taxon>Mycobacteriaceae</taxon>
        <taxon>Mycobacterium</taxon>
    </lineage>
</organism>
<gene>
    <name evidence="3" type="ORF">BTO20_37600</name>
</gene>
<evidence type="ECO:0000313" key="4">
    <source>
        <dbReference type="Proteomes" id="UP000195331"/>
    </source>
</evidence>
<keyword evidence="4" id="KW-1185">Reference proteome</keyword>
<sequence length="193" mass="20071">MKVPPKAAKIVLSKRRGDYDRPIRPVVGQGAVTMGQAAEKDPQSDAVSQQNAAGDDPALASEIPDPRETKTEHLVAKVAELAGLGEAEAGENNHLSQTISTSLGMVAASLGAGFAAVSGGAEIAGVLLALAGVVGSILPFIGRFIARRRRKHYTSSSDIEDPVLRELIEVTAAQQLLMLGPTQVQTERLASAA</sequence>
<feature type="region of interest" description="Disordered" evidence="1">
    <location>
        <begin position="12"/>
        <end position="68"/>
    </location>
</feature>
<evidence type="ECO:0000256" key="1">
    <source>
        <dbReference type="SAM" id="MobiDB-lite"/>
    </source>
</evidence>
<keyword evidence="2" id="KW-0472">Membrane</keyword>
<dbReference type="EMBL" id="CP020811">
    <property type="protein sequence ID" value="ART74341.1"/>
    <property type="molecule type" value="Genomic_DNA"/>
</dbReference>
<geneLocation type="plasmid" evidence="3 4">
    <name>unnamed2</name>
</geneLocation>
<feature type="transmembrane region" description="Helical" evidence="2">
    <location>
        <begin position="99"/>
        <end position="117"/>
    </location>
</feature>
<protein>
    <submittedName>
        <fullName evidence="3">Uncharacterized protein</fullName>
    </submittedName>
</protein>
<keyword evidence="3" id="KW-0614">Plasmid</keyword>
<dbReference type="Proteomes" id="UP000195331">
    <property type="component" value="Plasmid unnamed2"/>
</dbReference>
<dbReference type="KEGG" id="mdx:BTO20_37600"/>
<dbReference type="AlphaFoldDB" id="A0A1Y0CGE8"/>
<accession>A0A1Y0CGE8</accession>
<feature type="transmembrane region" description="Helical" evidence="2">
    <location>
        <begin position="123"/>
        <end position="146"/>
    </location>
</feature>
<evidence type="ECO:0000256" key="2">
    <source>
        <dbReference type="SAM" id="Phobius"/>
    </source>
</evidence>
<evidence type="ECO:0000313" key="3">
    <source>
        <dbReference type="EMBL" id="ART74341.1"/>
    </source>
</evidence>